<dbReference type="InterPro" id="IPR007930">
    <property type="entry name" value="DUF724"/>
</dbReference>
<proteinExistence type="predicted"/>
<gene>
    <name evidence="6" type="ORF">ZIOFF_035987</name>
</gene>
<keyword evidence="2" id="KW-0341">Growth regulation</keyword>
<dbReference type="AlphaFoldDB" id="A0A8J5KY67"/>
<feature type="region of interest" description="Disordered" evidence="4">
    <location>
        <begin position="465"/>
        <end position="487"/>
    </location>
</feature>
<dbReference type="SMART" id="SM00743">
    <property type="entry name" value="Agenet"/>
    <property type="match status" value="4"/>
</dbReference>
<feature type="domain" description="Agenet" evidence="5">
    <location>
        <begin position="79"/>
        <end position="148"/>
    </location>
</feature>
<evidence type="ECO:0000259" key="5">
    <source>
        <dbReference type="SMART" id="SM00743"/>
    </source>
</evidence>
<dbReference type="CDD" id="cd20405">
    <property type="entry name" value="Tudor_Agenet_AtDUF_rpt1_3"/>
    <property type="match status" value="1"/>
</dbReference>
<evidence type="ECO:0000256" key="4">
    <source>
        <dbReference type="SAM" id="MobiDB-lite"/>
    </source>
</evidence>
<feature type="domain" description="Agenet" evidence="5">
    <location>
        <begin position="294"/>
        <end position="350"/>
    </location>
</feature>
<sequence length="1053" mass="117821">MRSYCRADLRTLPPPHLPSFRLSRNAGKEEVTLPRRYQLINGSPFHCPFSAFGPIRIPSTAMALDSGGEKKRGDRRRSVWFQPGDPVEVRSDDDGFLGAWYEATAASSLPQHRVEIVYSSLVDDDDPSLPLREIVLVSQLRPRPPTTNPSRCQHGLHDLVEAFHQDGWWAGVISAILHTTGRYIVAFPTSREELEFDASEIRYHLEWTDRHWVPFGDMRVEEAEFAVGARIEVSRNLEIGVSAWFSASVTQVLSISTYLIEYESLTSVTTGELLTEFVDVQYMRPCQLNAMSVKDFAPRDEVEVPLDGGWVPGEISKILKESRCIVKVRDTRSVTVFNLDQLRHSQCWDGHRWVFTFQQKTRKSQGSSVSGNRNPQNQKRCSLLSSSAPYKGEGEASSESGGFKLMNQKHKKTNLCSGPSQNSKKLKKDKSRCDHVRPQSDLMPEGPSTPLSDIGICSLVQETRRSQGSSVSVKRSPRGQKRCSLLSSLPPSKCEGEVTSELGGLKLNLKHKKANLQSGPSQGSKMFKKAKSQYNHAMPQHQLISQGPSTPMFVIDICSSMPLVDPSSSTISPSSRGTIAELDASIRDVPGLSIEEEGLANASHQLLKHQPDVTEVDGTPMGYEANDHLHLLEWMNYNLDYALNTTVKKKRTKLVAKSRKLQKNFSNDGVLKQLQDGDSKMLREEQMSISFSHLHVPVRMNINNIEKSDTSQVVLSNYSRANDDLSDQDLYSAASQPITQQNKLIMYQGSPSSADIEDIEARCVICMEGLSENNLTGSFFIPKFLADVTLNSVNDAASNEIYNNVTVHIQSQIAPSVLAETCTEIAHDQTQSKVVALEGEGAAALIVHSSGSLLKDIALPFSKTSCLWKQIESMEIFQVMPQQPHFCILEQYTMELREGMAIGLMVSFANLAADIQKLHIDRDEASLDAKMKALYHFESNGFSVDFLRARLEKLQELQIYHKGCLTRKAEVEGKIIAKMDDKSMIDSQFMDLDRSIKNLREYLACFQERKDSAMNQINRYEFEIAKLKIVLNEVEEAKVAGELKFSNISSAPW</sequence>
<keyword evidence="1" id="KW-0813">Transport</keyword>
<evidence type="ECO:0000313" key="7">
    <source>
        <dbReference type="Proteomes" id="UP000734854"/>
    </source>
</evidence>
<keyword evidence="7" id="KW-1185">Reference proteome</keyword>
<accession>A0A8J5KY67</accession>
<feature type="compositionally biased region" description="Polar residues" evidence="4">
    <location>
        <begin position="414"/>
        <end position="423"/>
    </location>
</feature>
<evidence type="ECO:0000313" key="6">
    <source>
        <dbReference type="EMBL" id="KAG6503663.1"/>
    </source>
</evidence>
<dbReference type="EMBL" id="JACMSC010000010">
    <property type="protein sequence ID" value="KAG6503663.1"/>
    <property type="molecule type" value="Genomic_DNA"/>
</dbReference>
<dbReference type="Pfam" id="PF05266">
    <property type="entry name" value="DUF724"/>
    <property type="match status" value="1"/>
</dbReference>
<name>A0A8J5KY67_ZINOF</name>
<dbReference type="Pfam" id="PF05641">
    <property type="entry name" value="Agenet"/>
    <property type="match status" value="2"/>
</dbReference>
<protein>
    <recommendedName>
        <fullName evidence="5">Agenet domain-containing protein</fullName>
    </recommendedName>
</protein>
<dbReference type="InterPro" id="IPR014002">
    <property type="entry name" value="Agenet_dom_plant"/>
</dbReference>
<reference evidence="6 7" key="1">
    <citation type="submission" date="2020-08" db="EMBL/GenBank/DDBJ databases">
        <title>Plant Genome Project.</title>
        <authorList>
            <person name="Zhang R.-G."/>
        </authorList>
    </citation>
    <scope>NUCLEOTIDE SEQUENCE [LARGE SCALE GENOMIC DNA]</scope>
    <source>
        <tissue evidence="6">Rhizome</tissue>
    </source>
</reference>
<dbReference type="PANTHER" id="PTHR31917">
    <property type="entry name" value="AGENET DOMAIN-CONTAINING PROTEIN-RELATED"/>
    <property type="match status" value="1"/>
</dbReference>
<evidence type="ECO:0000256" key="2">
    <source>
        <dbReference type="ARBA" id="ARBA00022604"/>
    </source>
</evidence>
<dbReference type="Proteomes" id="UP000734854">
    <property type="component" value="Unassembled WGS sequence"/>
</dbReference>
<dbReference type="PANTHER" id="PTHR31917:SF148">
    <property type="entry name" value="DUF724 DOMAIN-CONTAINING PROTEIN 2"/>
    <property type="match status" value="1"/>
</dbReference>
<feature type="region of interest" description="Disordered" evidence="4">
    <location>
        <begin position="364"/>
        <end position="453"/>
    </location>
</feature>
<organism evidence="6 7">
    <name type="scientific">Zingiber officinale</name>
    <name type="common">Ginger</name>
    <name type="synonym">Amomum zingiber</name>
    <dbReference type="NCBI Taxonomy" id="94328"/>
    <lineage>
        <taxon>Eukaryota</taxon>
        <taxon>Viridiplantae</taxon>
        <taxon>Streptophyta</taxon>
        <taxon>Embryophyta</taxon>
        <taxon>Tracheophyta</taxon>
        <taxon>Spermatophyta</taxon>
        <taxon>Magnoliopsida</taxon>
        <taxon>Liliopsida</taxon>
        <taxon>Zingiberales</taxon>
        <taxon>Zingiberaceae</taxon>
        <taxon>Zingiber</taxon>
    </lineage>
</organism>
<dbReference type="CDD" id="cd20406">
    <property type="entry name" value="Tudor_Agenet_AtDUF_rpt2_4"/>
    <property type="match status" value="1"/>
</dbReference>
<keyword evidence="3" id="KW-0175">Coiled coil</keyword>
<dbReference type="InterPro" id="IPR008395">
    <property type="entry name" value="Agenet-like_dom"/>
</dbReference>
<comment type="caution">
    <text evidence="6">The sequence shown here is derived from an EMBL/GenBank/DDBJ whole genome shotgun (WGS) entry which is preliminary data.</text>
</comment>
<feature type="compositionally biased region" description="Polar residues" evidence="4">
    <location>
        <begin position="364"/>
        <end position="388"/>
    </location>
</feature>
<evidence type="ECO:0000256" key="3">
    <source>
        <dbReference type="SAM" id="Coils"/>
    </source>
</evidence>
<feature type="domain" description="Agenet" evidence="5">
    <location>
        <begin position="223"/>
        <end position="291"/>
    </location>
</feature>
<feature type="coiled-coil region" evidence="3">
    <location>
        <begin position="996"/>
        <end position="1037"/>
    </location>
</feature>
<feature type="domain" description="Agenet" evidence="5">
    <location>
        <begin position="156"/>
        <end position="209"/>
    </location>
</feature>
<evidence type="ECO:0000256" key="1">
    <source>
        <dbReference type="ARBA" id="ARBA00022448"/>
    </source>
</evidence>